<dbReference type="InterPro" id="IPR000169">
    <property type="entry name" value="Pept_cys_AS"/>
</dbReference>
<organism evidence="3 4">
    <name type="scientific">candidate division CSSED10-310 bacterium</name>
    <dbReference type="NCBI Taxonomy" id="2855610"/>
    <lineage>
        <taxon>Bacteria</taxon>
        <taxon>Bacteria division CSSED10-310</taxon>
    </lineage>
</organism>
<accession>A0ABV6YTD3</accession>
<dbReference type="InterPro" id="IPR025660">
    <property type="entry name" value="Pept_his_AS"/>
</dbReference>
<dbReference type="InterPro" id="IPR013783">
    <property type="entry name" value="Ig-like_fold"/>
</dbReference>
<dbReference type="InterPro" id="IPR013128">
    <property type="entry name" value="Peptidase_C1A"/>
</dbReference>
<sequence>MKNSQKSSLKNRRKIVLNNAVFLCGALLAFSIAIVFSACQDKSNVDPQVAIINQAIAEAGAQWTAAETWVSKLPLEQRMDLLGDVLAEHPDMEPTAATPPLAVLEQYLRTAELPPYFDWTNHKGHNWMTQVRNQRQCGSCYTFAAVGAMEATIRISNQTPNTGVDFSEQHLVSCLDDCNGCNGCVAGVNKSFKYIYNYGVPPEDCFSYQARDLACSQSCSNWQDIAVKIDYYYSVDRDLDTIKKDIQLHPIATSMYVYEDFYYYESGVYEHVTGDFDGGHAVVIVGYDDANQCFIVRNSWGANWGEGGYFRIKYDDDSAVGFSTNGNWACLYYGDLEPPPAPTGVKAVNQYSQGVSGAKMRQINISWNETPSGNTYGFYLYASENNNAADMTKVQRDMIKTNTYIYDNVPGDTDFVMHFALTAVAPSGKESEFSEVVQNQDPL</sequence>
<protein>
    <submittedName>
        <fullName evidence="3">C1 family peptidase</fullName>
    </submittedName>
</protein>
<proteinExistence type="inferred from homology"/>
<keyword evidence="4" id="KW-1185">Reference proteome</keyword>
<evidence type="ECO:0000313" key="4">
    <source>
        <dbReference type="Proteomes" id="UP001594351"/>
    </source>
</evidence>
<dbReference type="Gene3D" id="2.60.40.10">
    <property type="entry name" value="Immunoglobulins"/>
    <property type="match status" value="1"/>
</dbReference>
<comment type="caution">
    <text evidence="3">The sequence shown here is derived from an EMBL/GenBank/DDBJ whole genome shotgun (WGS) entry which is preliminary data.</text>
</comment>
<dbReference type="PROSITE" id="PS00639">
    <property type="entry name" value="THIOL_PROTEASE_HIS"/>
    <property type="match status" value="1"/>
</dbReference>
<dbReference type="Proteomes" id="UP001594351">
    <property type="component" value="Unassembled WGS sequence"/>
</dbReference>
<dbReference type="InterPro" id="IPR000668">
    <property type="entry name" value="Peptidase_C1A_C"/>
</dbReference>
<dbReference type="Pfam" id="PF00112">
    <property type="entry name" value="Peptidase_C1"/>
    <property type="match status" value="1"/>
</dbReference>
<evidence type="ECO:0000259" key="2">
    <source>
        <dbReference type="SMART" id="SM00645"/>
    </source>
</evidence>
<dbReference type="EMBL" id="JBHPBY010000040">
    <property type="protein sequence ID" value="MFC1849462.1"/>
    <property type="molecule type" value="Genomic_DNA"/>
</dbReference>
<evidence type="ECO:0000256" key="1">
    <source>
        <dbReference type="ARBA" id="ARBA00008455"/>
    </source>
</evidence>
<dbReference type="PROSITE" id="PS00139">
    <property type="entry name" value="THIOL_PROTEASE_CYS"/>
    <property type="match status" value="1"/>
</dbReference>
<dbReference type="SUPFAM" id="SSF54001">
    <property type="entry name" value="Cysteine proteinases"/>
    <property type="match status" value="1"/>
</dbReference>
<dbReference type="InterPro" id="IPR039417">
    <property type="entry name" value="Peptidase_C1A_papain-like"/>
</dbReference>
<name>A0ABV6YTD3_UNCC1</name>
<comment type="similarity">
    <text evidence="1">Belongs to the peptidase C1 family.</text>
</comment>
<gene>
    <name evidence="3" type="ORF">ACFL27_04550</name>
</gene>
<reference evidence="3 4" key="1">
    <citation type="submission" date="2024-09" db="EMBL/GenBank/DDBJ databases">
        <title>Laminarin stimulates single cell rates of sulfate reduction while oxygen inhibits transcriptomic activity in coastal marine sediment.</title>
        <authorList>
            <person name="Lindsay M."/>
            <person name="Orcutt B."/>
            <person name="Emerson D."/>
            <person name="Stepanauskas R."/>
            <person name="D'Angelo T."/>
        </authorList>
    </citation>
    <scope>NUCLEOTIDE SEQUENCE [LARGE SCALE GENOMIC DNA]</scope>
    <source>
        <strain evidence="3">SAG AM-311-K15</strain>
    </source>
</reference>
<feature type="domain" description="Peptidase C1A papain C-terminal" evidence="2">
    <location>
        <begin position="113"/>
        <end position="324"/>
    </location>
</feature>
<dbReference type="SMART" id="SM00645">
    <property type="entry name" value="Pept_C1"/>
    <property type="match status" value="1"/>
</dbReference>
<dbReference type="Gene3D" id="3.90.70.10">
    <property type="entry name" value="Cysteine proteinases"/>
    <property type="match status" value="1"/>
</dbReference>
<dbReference type="PANTHER" id="PTHR12411">
    <property type="entry name" value="CYSTEINE PROTEASE FAMILY C1-RELATED"/>
    <property type="match status" value="1"/>
</dbReference>
<dbReference type="CDD" id="cd02248">
    <property type="entry name" value="Peptidase_C1A"/>
    <property type="match status" value="1"/>
</dbReference>
<dbReference type="InterPro" id="IPR038765">
    <property type="entry name" value="Papain-like_cys_pep_sf"/>
</dbReference>
<evidence type="ECO:0000313" key="3">
    <source>
        <dbReference type="EMBL" id="MFC1849462.1"/>
    </source>
</evidence>